<feature type="signal peptide" evidence="1">
    <location>
        <begin position="1"/>
        <end position="21"/>
    </location>
</feature>
<dbReference type="OrthoDB" id="5483530at2"/>
<dbReference type="PROSITE" id="PS51257">
    <property type="entry name" value="PROKAR_LIPOPROTEIN"/>
    <property type="match status" value="1"/>
</dbReference>
<sequence length="270" mass="28556">MKRLTTLVMMVLVGAGCAAEAADEGEGALEGNPGEESVAEAEQALHLYDYSASDTNSAANEANVKKKTISIGAGETVMIGTTVLPGALFKGDTYLRLYNFLDKQAASNDDSACAQNSGSLIAFTSPYGTKENFVLWGGCYGNDACGPNSVQIARRDPVVFSYSAQDTNNAAVNTTNKTYSLTANQIVRVSTCNYAAHGAKATGDTYLRLYREVEGTWVYVAGNDNTSACADQCDLASLIQYTVPATGKYQVRAGCADAKECSGTVVLYRQ</sequence>
<keyword evidence="3" id="KW-1185">Reference proteome</keyword>
<comment type="caution">
    <text evidence="2">The sequence shown here is derived from an EMBL/GenBank/DDBJ whole genome shotgun (WGS) entry which is preliminary data.</text>
</comment>
<evidence type="ECO:0008006" key="4">
    <source>
        <dbReference type="Google" id="ProtNLM"/>
    </source>
</evidence>
<dbReference type="RefSeq" id="WP_136933766.1">
    <property type="nucleotide sequence ID" value="NZ_SSMQ01000053.1"/>
</dbReference>
<proteinExistence type="predicted"/>
<evidence type="ECO:0000313" key="2">
    <source>
        <dbReference type="EMBL" id="TKC99797.1"/>
    </source>
</evidence>
<reference evidence="2 3" key="1">
    <citation type="submission" date="2019-04" db="EMBL/GenBank/DDBJ databases">
        <authorList>
            <person name="Li Y."/>
            <person name="Wang J."/>
        </authorList>
    </citation>
    <scope>NUCLEOTIDE SEQUENCE [LARGE SCALE GENOMIC DNA]</scope>
    <source>
        <strain evidence="2 3">DSM 14668</strain>
    </source>
</reference>
<dbReference type="AlphaFoldDB" id="A0A4U1IYV7"/>
<dbReference type="Proteomes" id="UP000309215">
    <property type="component" value="Unassembled WGS sequence"/>
</dbReference>
<evidence type="ECO:0000256" key="1">
    <source>
        <dbReference type="SAM" id="SignalP"/>
    </source>
</evidence>
<feature type="chain" id="PRO_5020742875" description="Peptidase C-terminal archaeal/bacterial domain-containing protein" evidence="1">
    <location>
        <begin position="22"/>
        <end position="270"/>
    </location>
</feature>
<gene>
    <name evidence="2" type="ORF">E8A74_36765</name>
</gene>
<protein>
    <recommendedName>
        <fullName evidence="4">Peptidase C-terminal archaeal/bacterial domain-containing protein</fullName>
    </recommendedName>
</protein>
<name>A0A4U1IYV7_9BACT</name>
<accession>A0A4U1IYV7</accession>
<keyword evidence="1" id="KW-0732">Signal</keyword>
<dbReference type="EMBL" id="SSMQ01000053">
    <property type="protein sequence ID" value="TKC99797.1"/>
    <property type="molecule type" value="Genomic_DNA"/>
</dbReference>
<evidence type="ECO:0000313" key="3">
    <source>
        <dbReference type="Proteomes" id="UP000309215"/>
    </source>
</evidence>
<organism evidence="2 3">
    <name type="scientific">Polyangium fumosum</name>
    <dbReference type="NCBI Taxonomy" id="889272"/>
    <lineage>
        <taxon>Bacteria</taxon>
        <taxon>Pseudomonadati</taxon>
        <taxon>Myxococcota</taxon>
        <taxon>Polyangia</taxon>
        <taxon>Polyangiales</taxon>
        <taxon>Polyangiaceae</taxon>
        <taxon>Polyangium</taxon>
    </lineage>
</organism>